<organism evidence="2">
    <name type="scientific">Anguilla anguilla</name>
    <name type="common">European freshwater eel</name>
    <name type="synonym">Muraena anguilla</name>
    <dbReference type="NCBI Taxonomy" id="7936"/>
    <lineage>
        <taxon>Eukaryota</taxon>
        <taxon>Metazoa</taxon>
        <taxon>Chordata</taxon>
        <taxon>Craniata</taxon>
        <taxon>Vertebrata</taxon>
        <taxon>Euteleostomi</taxon>
        <taxon>Actinopterygii</taxon>
        <taxon>Neopterygii</taxon>
        <taxon>Teleostei</taxon>
        <taxon>Anguilliformes</taxon>
        <taxon>Anguillidae</taxon>
        <taxon>Anguilla</taxon>
    </lineage>
</organism>
<reference evidence="2" key="1">
    <citation type="submission" date="2014-11" db="EMBL/GenBank/DDBJ databases">
        <authorList>
            <person name="Amaro Gonzalez C."/>
        </authorList>
    </citation>
    <scope>NUCLEOTIDE SEQUENCE</scope>
</reference>
<reference evidence="2" key="2">
    <citation type="journal article" date="2015" name="Fish Shellfish Immunol.">
        <title>Early steps in the European eel (Anguilla anguilla)-Vibrio vulnificus interaction in the gills: Role of the RtxA13 toxin.</title>
        <authorList>
            <person name="Callol A."/>
            <person name="Pajuelo D."/>
            <person name="Ebbesson L."/>
            <person name="Teles M."/>
            <person name="MacKenzie S."/>
            <person name="Amaro C."/>
        </authorList>
    </citation>
    <scope>NUCLEOTIDE SEQUENCE</scope>
</reference>
<name>A0A0E9X6Y2_ANGAN</name>
<feature type="transmembrane region" description="Helical" evidence="1">
    <location>
        <begin position="29"/>
        <end position="54"/>
    </location>
</feature>
<protein>
    <submittedName>
        <fullName evidence="2">Uncharacterized protein</fullName>
    </submittedName>
</protein>
<accession>A0A0E9X6Y2</accession>
<sequence>MNSQYKTLPLSIRECWVTRVQQTRHRGFLLFDYCAIIPLYLNSVRFHVVIYAVIGSSSLFSRSTRNLIREQE</sequence>
<evidence type="ECO:0000256" key="1">
    <source>
        <dbReference type="SAM" id="Phobius"/>
    </source>
</evidence>
<proteinExistence type="predicted"/>
<evidence type="ECO:0000313" key="2">
    <source>
        <dbReference type="EMBL" id="JAH97443.1"/>
    </source>
</evidence>
<keyword evidence="1" id="KW-0812">Transmembrane</keyword>
<keyword evidence="1" id="KW-0472">Membrane</keyword>
<dbReference type="EMBL" id="GBXM01011134">
    <property type="protein sequence ID" value="JAH97443.1"/>
    <property type="molecule type" value="Transcribed_RNA"/>
</dbReference>
<keyword evidence="1" id="KW-1133">Transmembrane helix</keyword>
<dbReference type="AlphaFoldDB" id="A0A0E9X6Y2"/>